<dbReference type="InterPro" id="IPR000160">
    <property type="entry name" value="GGDEF_dom"/>
</dbReference>
<dbReference type="EMBL" id="JAJIRN010000010">
    <property type="protein sequence ID" value="MCV2370682.1"/>
    <property type="molecule type" value="Genomic_DNA"/>
</dbReference>
<evidence type="ECO:0000256" key="1">
    <source>
        <dbReference type="ARBA" id="ARBA00012528"/>
    </source>
</evidence>
<feature type="transmembrane region" description="Helical" evidence="2">
    <location>
        <begin position="30"/>
        <end position="50"/>
    </location>
</feature>
<dbReference type="PANTHER" id="PTHR45138:SF24">
    <property type="entry name" value="DIGUANYLATE CYCLASE DGCC-RELATED"/>
    <property type="match status" value="1"/>
</dbReference>
<proteinExistence type="predicted"/>
<comment type="caution">
    <text evidence="5">The sequence shown here is derived from an EMBL/GenBank/DDBJ whole genome shotgun (WGS) entry which is preliminary data.</text>
</comment>
<dbReference type="Gene3D" id="3.30.70.270">
    <property type="match status" value="1"/>
</dbReference>
<gene>
    <name evidence="5" type="ORF">LNV07_21565</name>
</gene>
<evidence type="ECO:0000313" key="5">
    <source>
        <dbReference type="EMBL" id="MCV2370682.1"/>
    </source>
</evidence>
<dbReference type="InterPro" id="IPR029787">
    <property type="entry name" value="Nucleotide_cyclase"/>
</dbReference>
<feature type="domain" description="GGDEF" evidence="4">
    <location>
        <begin position="318"/>
        <end position="456"/>
    </location>
</feature>
<dbReference type="CDD" id="cd01949">
    <property type="entry name" value="GGDEF"/>
    <property type="match status" value="1"/>
</dbReference>
<evidence type="ECO:0000259" key="4">
    <source>
        <dbReference type="PROSITE" id="PS50887"/>
    </source>
</evidence>
<keyword evidence="2" id="KW-0812">Transmembrane</keyword>
<dbReference type="NCBIfam" id="TIGR00254">
    <property type="entry name" value="GGDEF"/>
    <property type="match status" value="1"/>
</dbReference>
<accession>A0ABT2YKV8</accession>
<dbReference type="Proteomes" id="UP001209701">
    <property type="component" value="Unassembled WGS sequence"/>
</dbReference>
<organism evidence="5 6">
    <name type="scientific">Roseateles oligotrophus</name>
    <dbReference type="NCBI Taxonomy" id="1769250"/>
    <lineage>
        <taxon>Bacteria</taxon>
        <taxon>Pseudomonadati</taxon>
        <taxon>Pseudomonadota</taxon>
        <taxon>Betaproteobacteria</taxon>
        <taxon>Burkholderiales</taxon>
        <taxon>Sphaerotilaceae</taxon>
        <taxon>Roseateles</taxon>
    </lineage>
</organism>
<dbReference type="SUPFAM" id="SSF55073">
    <property type="entry name" value="Nucleotide cyclase"/>
    <property type="match status" value="1"/>
</dbReference>
<feature type="domain" description="HAMP" evidence="3">
    <location>
        <begin position="195"/>
        <end position="250"/>
    </location>
</feature>
<dbReference type="SMART" id="SM00267">
    <property type="entry name" value="GGDEF"/>
    <property type="match status" value="1"/>
</dbReference>
<evidence type="ECO:0000313" key="6">
    <source>
        <dbReference type="Proteomes" id="UP001209701"/>
    </source>
</evidence>
<evidence type="ECO:0000256" key="2">
    <source>
        <dbReference type="SAM" id="Phobius"/>
    </source>
</evidence>
<evidence type="ECO:0000259" key="3">
    <source>
        <dbReference type="PROSITE" id="PS50885"/>
    </source>
</evidence>
<keyword evidence="2" id="KW-1133">Transmembrane helix</keyword>
<feature type="transmembrane region" description="Helical" evidence="2">
    <location>
        <begin position="174"/>
        <end position="193"/>
    </location>
</feature>
<protein>
    <recommendedName>
        <fullName evidence="1">diguanylate cyclase</fullName>
        <ecNumber evidence="1">2.7.7.65</ecNumber>
    </recommendedName>
</protein>
<reference evidence="5 6" key="1">
    <citation type="submission" date="2021-11" db="EMBL/GenBank/DDBJ databases">
        <authorList>
            <person name="Liang Q."/>
            <person name="Mou H."/>
            <person name="Liu Z."/>
        </authorList>
    </citation>
    <scope>NUCLEOTIDE SEQUENCE [LARGE SCALE GENOMIC DNA]</scope>
    <source>
        <strain evidence="5 6">CHU3</strain>
    </source>
</reference>
<dbReference type="PROSITE" id="PS50885">
    <property type="entry name" value="HAMP"/>
    <property type="match status" value="1"/>
</dbReference>
<dbReference type="InterPro" id="IPR003660">
    <property type="entry name" value="HAMP_dom"/>
</dbReference>
<name>A0ABT2YKV8_9BURK</name>
<dbReference type="EC" id="2.7.7.65" evidence="1"/>
<dbReference type="RefSeq" id="WP_263573271.1">
    <property type="nucleotide sequence ID" value="NZ_JAJIRN010000010.1"/>
</dbReference>
<keyword evidence="6" id="KW-1185">Reference proteome</keyword>
<dbReference type="InterPro" id="IPR043128">
    <property type="entry name" value="Rev_trsase/Diguanyl_cyclase"/>
</dbReference>
<dbReference type="PANTHER" id="PTHR45138">
    <property type="entry name" value="REGULATORY COMPONENTS OF SENSORY TRANSDUCTION SYSTEM"/>
    <property type="match status" value="1"/>
</dbReference>
<keyword evidence="2" id="KW-0472">Membrane</keyword>
<dbReference type="Pfam" id="PF00990">
    <property type="entry name" value="GGDEF"/>
    <property type="match status" value="1"/>
</dbReference>
<dbReference type="InterPro" id="IPR050469">
    <property type="entry name" value="Diguanylate_Cyclase"/>
</dbReference>
<dbReference type="PROSITE" id="PS50887">
    <property type="entry name" value="GGDEF"/>
    <property type="match status" value="1"/>
</dbReference>
<sequence>MSQRPLSTATTAATAATIHSSRLGSIRVRVAVAVVFVSLLLVGATDALHLRYQLQQRLQAFDADLRALPQLYAQPLARSLVDAASSDAGPSEPSDTTRQLLGKVQARPGIIGVELDMGNGSRLSLGDFSTASRADMRQIDFKLGPPAADGALVRVVAQPEALQYMFWREQLPAVLWRDLILVLLLSLVLVIVLDRMLLRPLKALRRLASHADAFDPTLPPPEPEPQQPNELARISHSITRAQQSLWLQLQEEQGRAELLRLEVGRQQDALRSAEQSLAQKNLELGRLSRVDELTGLANRREFDEGLRREFKRAQRQRGHLALAVLDLDHFKSFNERYGVAAGDAVLTRFAQLLSVRFKRDTDLVARLGGEEFVALLPGFGLGVTQGLLEQLREDLRELQLPHEGSVNGQVLTVSIGLAAYSPAHPYLSPQALMQAADEALYIAKHAGRDRLSLAASSGHPEPRQG</sequence>